<proteinExistence type="predicted"/>
<evidence type="ECO:0000313" key="6">
    <source>
        <dbReference type="Proteomes" id="UP000238196"/>
    </source>
</evidence>
<dbReference type="Gene3D" id="2.30.110.10">
    <property type="entry name" value="Electron Transport, Fmn-binding Protein, Chain A"/>
    <property type="match status" value="1"/>
</dbReference>
<dbReference type="EMBL" id="PRLP01000034">
    <property type="protein sequence ID" value="PPC77285.1"/>
    <property type="molecule type" value="Genomic_DNA"/>
</dbReference>
<evidence type="ECO:0000256" key="3">
    <source>
        <dbReference type="ARBA" id="ARBA00023143"/>
    </source>
</evidence>
<evidence type="ECO:0000256" key="2">
    <source>
        <dbReference type="ARBA" id="ARBA00022741"/>
    </source>
</evidence>
<organism evidence="5 6">
    <name type="scientific">Proteobacteria bacterium 228</name>
    <dbReference type="NCBI Taxonomy" id="2083153"/>
    <lineage>
        <taxon>Bacteria</taxon>
        <taxon>Pseudomonadati</taxon>
        <taxon>Pseudomonadota</taxon>
    </lineage>
</organism>
<dbReference type="InterPro" id="IPR009926">
    <property type="entry name" value="T3SS_YcgR_PilZN"/>
</dbReference>
<dbReference type="OrthoDB" id="5735035at2"/>
<name>A0A2S5KRJ8_9PROT</name>
<keyword evidence="3" id="KW-0975">Bacterial flagellum</keyword>
<dbReference type="AlphaFoldDB" id="A0A2S5KRJ8"/>
<keyword evidence="1" id="KW-0973">c-di-GMP</keyword>
<dbReference type="Pfam" id="PF12945">
    <property type="entry name" value="PilZNR"/>
    <property type="match status" value="1"/>
</dbReference>
<keyword evidence="2" id="KW-0547">Nucleotide-binding</keyword>
<dbReference type="InterPro" id="IPR012349">
    <property type="entry name" value="Split_barrel_FMN-bd"/>
</dbReference>
<reference evidence="5 6" key="1">
    <citation type="submission" date="2018-02" db="EMBL/GenBank/DDBJ databases">
        <title>novel marine gammaproteobacteria from coastal saline agro ecosystem.</title>
        <authorList>
            <person name="Krishnan R."/>
            <person name="Ramesh Kumar N."/>
        </authorList>
    </citation>
    <scope>NUCLEOTIDE SEQUENCE [LARGE SCALE GENOMIC DNA]</scope>
    <source>
        <strain evidence="5 6">228</strain>
    </source>
</reference>
<evidence type="ECO:0000313" key="5">
    <source>
        <dbReference type="EMBL" id="PPC77285.1"/>
    </source>
</evidence>
<keyword evidence="5" id="KW-0282">Flagellum</keyword>
<sequence length="229" mass="25625">MTVDQDSTPHSLDDLALRIGDPLYLETLSPTTRYVVRLMGYVAGKSMLVTAPLAQGRPILLKEGKPIRVKLLAENRVCGFSTVVIKACMTPFNYLHLSYPKDIEVLEYRKASRISVRLIVSLDEMVEDSTPGRWPKPALCTDISTTGAKISSSEPLVDIGESLYMTARLSVANVEQIVRIPLIIRNRTLEEDEGGQTIFHHGAEFAYLDEETRVVLSGFVYEQILKNKR</sequence>
<comment type="caution">
    <text evidence="5">The sequence shown here is derived from an EMBL/GenBank/DDBJ whole genome shotgun (WGS) entry which is preliminary data.</text>
</comment>
<keyword evidence="5" id="KW-0966">Cell projection</keyword>
<dbReference type="GO" id="GO:0000166">
    <property type="term" value="F:nucleotide binding"/>
    <property type="evidence" value="ECO:0007669"/>
    <property type="project" value="UniProtKB-KW"/>
</dbReference>
<dbReference type="SUPFAM" id="SSF141371">
    <property type="entry name" value="PilZ domain-like"/>
    <property type="match status" value="1"/>
</dbReference>
<evidence type="ECO:0000259" key="4">
    <source>
        <dbReference type="Pfam" id="PF12945"/>
    </source>
</evidence>
<feature type="domain" description="Type III secretion system flagellar brake protein YcgR PilZN" evidence="4">
    <location>
        <begin position="18"/>
        <end position="100"/>
    </location>
</feature>
<dbReference type="Proteomes" id="UP000238196">
    <property type="component" value="Unassembled WGS sequence"/>
</dbReference>
<gene>
    <name evidence="5" type="ORF">C4K68_10420</name>
</gene>
<protein>
    <submittedName>
        <fullName evidence="5">Flagellar brake protein</fullName>
    </submittedName>
</protein>
<evidence type="ECO:0000256" key="1">
    <source>
        <dbReference type="ARBA" id="ARBA00022636"/>
    </source>
</evidence>
<keyword evidence="5" id="KW-0969">Cilium</keyword>
<accession>A0A2S5KRJ8</accession>